<dbReference type="Proteomes" id="UP000438448">
    <property type="component" value="Unassembled WGS sequence"/>
</dbReference>
<evidence type="ECO:0000256" key="1">
    <source>
        <dbReference type="ARBA" id="ARBA00010164"/>
    </source>
</evidence>
<dbReference type="CDD" id="cd17808">
    <property type="entry name" value="HipA_Ec_like"/>
    <property type="match status" value="1"/>
</dbReference>
<dbReference type="PANTHER" id="PTHR37419">
    <property type="entry name" value="SERINE/THREONINE-PROTEIN KINASE TOXIN HIPA"/>
    <property type="match status" value="1"/>
</dbReference>
<dbReference type="Gene3D" id="1.10.1070.20">
    <property type="match status" value="1"/>
</dbReference>
<comment type="caution">
    <text evidence="6">The sequence shown here is derived from an EMBL/GenBank/DDBJ whole genome shotgun (WGS) entry which is preliminary data.</text>
</comment>
<evidence type="ECO:0000256" key="2">
    <source>
        <dbReference type="ARBA" id="ARBA00022679"/>
    </source>
</evidence>
<feature type="domain" description="HipA N-terminal subdomain 1" evidence="5">
    <location>
        <begin position="9"/>
        <end position="107"/>
    </location>
</feature>
<feature type="domain" description="HipA-like C-terminal" evidence="4">
    <location>
        <begin position="154"/>
        <end position="384"/>
    </location>
</feature>
<reference evidence="6 7" key="1">
    <citation type="submission" date="2019-10" db="EMBL/GenBank/DDBJ databases">
        <title>Nocardia macrotermitis sp. nov. and Nocardia aurantia sp. nov., isolated from the gut of fungus growing-termite Macrotermes natalensis.</title>
        <authorList>
            <person name="Benndorf R."/>
            <person name="Schwitalla J."/>
            <person name="Martin K."/>
            <person name="De Beer W."/>
            <person name="Kaster A.-K."/>
            <person name="Vollmers J."/>
            <person name="Poulsen M."/>
            <person name="Beemelmanns C."/>
        </authorList>
    </citation>
    <scope>NUCLEOTIDE SEQUENCE [LARGE SCALE GENOMIC DNA]</scope>
    <source>
        <strain evidence="6 7">RB20</strain>
    </source>
</reference>
<evidence type="ECO:0000259" key="5">
    <source>
        <dbReference type="Pfam" id="PF13657"/>
    </source>
</evidence>
<dbReference type="InterPro" id="IPR012893">
    <property type="entry name" value="HipA-like_C"/>
</dbReference>
<evidence type="ECO:0000313" key="6">
    <source>
        <dbReference type="EMBL" id="MQY18067.1"/>
    </source>
</evidence>
<sequence length="427" mass="47601">MSITDEHRLDVVMNGHVIGDVQHTGKRRMRLRYSEPPSQSFTPLSVSMPGPTGRYRESVLDPWLSGLLPDRPETLRQWRRQFGISHETDAYSLLQHVGEDLAGAAQFVRPERLESVLERSGRLSPLDGSRIAEMLRRAKADLPVSGEDSRQGKFSLAGAQAKIALHHMEGGWSDPSGSVPSTHILKPAIPGMADQDLIEAVTLRTASNLHLNVAKCSIEKFADERAIVVERYDRARKSDGQWTRVHQEDMCQALGIWPSRKYESQGGPNATTLSDLIRRESEDPSEDVQRFVQALIFNWLVCGTDGHARNYSLLLSGRTVRLAPLYDLNSHLAYSDGSGNSLSISVAGVFHADRITVDSWVRFAPALHVEPDWLRNEIDRQRDSLLNAMAAAAASTDIATYDSPTVHRLLSNTADWLERRFKPGGER</sequence>
<dbReference type="RefSeq" id="WP_153408098.1">
    <property type="nucleotide sequence ID" value="NZ_WEGK01000002.1"/>
</dbReference>
<dbReference type="AlphaFoldDB" id="A0A7K0CX26"/>
<dbReference type="Pfam" id="PF07804">
    <property type="entry name" value="HipA_C"/>
    <property type="match status" value="1"/>
</dbReference>
<dbReference type="GO" id="GO:0004674">
    <property type="term" value="F:protein serine/threonine kinase activity"/>
    <property type="evidence" value="ECO:0007669"/>
    <property type="project" value="TreeGrafter"/>
</dbReference>
<keyword evidence="7" id="KW-1185">Reference proteome</keyword>
<keyword evidence="3" id="KW-0418">Kinase</keyword>
<evidence type="ECO:0000313" key="7">
    <source>
        <dbReference type="Proteomes" id="UP000438448"/>
    </source>
</evidence>
<dbReference type="PANTHER" id="PTHR37419:SF1">
    <property type="entry name" value="SERINE_THREONINE-PROTEIN KINASE TOXIN HIPA"/>
    <property type="match status" value="1"/>
</dbReference>
<dbReference type="Pfam" id="PF13657">
    <property type="entry name" value="Couple_hipA"/>
    <property type="match status" value="1"/>
</dbReference>
<dbReference type="InterPro" id="IPR052028">
    <property type="entry name" value="HipA_Ser/Thr_kinase"/>
</dbReference>
<proteinExistence type="inferred from homology"/>
<evidence type="ECO:0000259" key="4">
    <source>
        <dbReference type="Pfam" id="PF07804"/>
    </source>
</evidence>
<evidence type="ECO:0008006" key="8">
    <source>
        <dbReference type="Google" id="ProtNLM"/>
    </source>
</evidence>
<keyword evidence="2" id="KW-0808">Transferase</keyword>
<evidence type="ECO:0000256" key="3">
    <source>
        <dbReference type="ARBA" id="ARBA00022777"/>
    </source>
</evidence>
<accession>A0A7K0CX26</accession>
<dbReference type="GO" id="GO:0005829">
    <property type="term" value="C:cytosol"/>
    <property type="evidence" value="ECO:0007669"/>
    <property type="project" value="TreeGrafter"/>
</dbReference>
<dbReference type="InterPro" id="IPR017508">
    <property type="entry name" value="HipA_N1"/>
</dbReference>
<comment type="similarity">
    <text evidence="1">Belongs to the HipA Ser/Thr kinase family.</text>
</comment>
<name>A0A7K0CX26_9NOCA</name>
<protein>
    <recommendedName>
        <fullName evidence="8">Serine/threonine-protein kinase HipA</fullName>
    </recommendedName>
</protein>
<dbReference type="NCBIfam" id="TIGR03071">
    <property type="entry name" value="couple_hipA"/>
    <property type="match status" value="1"/>
</dbReference>
<dbReference type="OrthoDB" id="3182374at2"/>
<dbReference type="EMBL" id="WEGK01000002">
    <property type="protein sequence ID" value="MQY18067.1"/>
    <property type="molecule type" value="Genomic_DNA"/>
</dbReference>
<gene>
    <name evidence="6" type="ORF">NRB20_11360</name>
</gene>
<organism evidence="6 7">
    <name type="scientific">Nocardia macrotermitis</name>
    <dbReference type="NCBI Taxonomy" id="2585198"/>
    <lineage>
        <taxon>Bacteria</taxon>
        <taxon>Bacillati</taxon>
        <taxon>Actinomycetota</taxon>
        <taxon>Actinomycetes</taxon>
        <taxon>Mycobacteriales</taxon>
        <taxon>Nocardiaceae</taxon>
        <taxon>Nocardia</taxon>
    </lineage>
</organism>